<reference evidence="1 4" key="2">
    <citation type="submission" date="2020-07" db="EMBL/GenBank/DDBJ databases">
        <title>Sequencing the genomes of 1000 actinobacteria strains.</title>
        <authorList>
            <person name="Klenk H.-P."/>
        </authorList>
    </citation>
    <scope>NUCLEOTIDE SEQUENCE [LARGE SCALE GENOMIC DNA]</scope>
    <source>
        <strain evidence="1 4">DSM 23870</strain>
    </source>
</reference>
<evidence type="ECO:0000313" key="4">
    <source>
        <dbReference type="Proteomes" id="UP000581087"/>
    </source>
</evidence>
<dbReference type="Proteomes" id="UP000581087">
    <property type="component" value="Unassembled WGS sequence"/>
</dbReference>
<dbReference type="EMBL" id="SDPM01000003">
    <property type="protein sequence ID" value="RXZ86789.1"/>
    <property type="molecule type" value="Genomic_DNA"/>
</dbReference>
<dbReference type="EMBL" id="JACCBI010000001">
    <property type="protein sequence ID" value="NYD67388.1"/>
    <property type="molecule type" value="Genomic_DNA"/>
</dbReference>
<sequence>MSDVQPIAASVAQGIRSVPGVVGIYSPRPAVLEAARTAAAAVAGAVLGVPEPTTEVVVDIRDDVAVVRVDIAADARHRAGEIARAVAADVRSRFAAEAPGLPVEVTVRIASLDS</sequence>
<reference evidence="2 3" key="1">
    <citation type="submission" date="2019-01" db="EMBL/GenBank/DDBJ databases">
        <title>Agromyces.</title>
        <authorList>
            <person name="Li J."/>
        </authorList>
    </citation>
    <scope>NUCLEOTIDE SEQUENCE [LARGE SCALE GENOMIC DNA]</scope>
    <source>
        <strain evidence="2 3">DSM 23870</strain>
    </source>
</reference>
<dbReference type="AlphaFoldDB" id="A0A4Q2M4H6"/>
<gene>
    <name evidence="1" type="ORF">BJ972_001907</name>
    <name evidence="2" type="ORF">ESP50_06900</name>
</gene>
<protein>
    <submittedName>
        <fullName evidence="2">Uncharacterized protein</fullName>
    </submittedName>
</protein>
<comment type="caution">
    <text evidence="2">The sequence shown here is derived from an EMBL/GenBank/DDBJ whole genome shotgun (WGS) entry which is preliminary data.</text>
</comment>
<dbReference type="RefSeq" id="WP_129173470.1">
    <property type="nucleotide sequence ID" value="NZ_JACCBI010000001.1"/>
</dbReference>
<evidence type="ECO:0000313" key="3">
    <source>
        <dbReference type="Proteomes" id="UP000292686"/>
    </source>
</evidence>
<name>A0A4Q2M4H6_9MICO</name>
<accession>A0A4Q2M4H6</accession>
<dbReference type="Proteomes" id="UP000292686">
    <property type="component" value="Unassembled WGS sequence"/>
</dbReference>
<evidence type="ECO:0000313" key="1">
    <source>
        <dbReference type="EMBL" id="NYD67388.1"/>
    </source>
</evidence>
<evidence type="ECO:0000313" key="2">
    <source>
        <dbReference type="EMBL" id="RXZ86789.1"/>
    </source>
</evidence>
<keyword evidence="3" id="KW-1185">Reference proteome</keyword>
<proteinExistence type="predicted"/>
<organism evidence="2 3">
    <name type="scientific">Agromyces atrinae</name>
    <dbReference type="NCBI Taxonomy" id="592376"/>
    <lineage>
        <taxon>Bacteria</taxon>
        <taxon>Bacillati</taxon>
        <taxon>Actinomycetota</taxon>
        <taxon>Actinomycetes</taxon>
        <taxon>Micrococcales</taxon>
        <taxon>Microbacteriaceae</taxon>
        <taxon>Agromyces</taxon>
    </lineage>
</organism>